<keyword evidence="2" id="KW-0472">Membrane</keyword>
<dbReference type="AlphaFoldDB" id="D7DJ74"/>
<gene>
    <name evidence="4" type="ordered locus">M301_1731</name>
</gene>
<evidence type="ECO:0000256" key="2">
    <source>
        <dbReference type="SAM" id="Phobius"/>
    </source>
</evidence>
<keyword evidence="2" id="KW-0812">Transmembrane</keyword>
<evidence type="ECO:0000313" key="5">
    <source>
        <dbReference type="Proteomes" id="UP000000383"/>
    </source>
</evidence>
<dbReference type="eggNOG" id="COG1463">
    <property type="taxonomic scope" value="Bacteria"/>
</dbReference>
<feature type="domain" description="Mce/MlaD" evidence="3">
    <location>
        <begin position="50"/>
        <end position="123"/>
    </location>
</feature>
<proteinExistence type="predicted"/>
<feature type="transmembrane region" description="Helical" evidence="2">
    <location>
        <begin position="12"/>
        <end position="35"/>
    </location>
</feature>
<evidence type="ECO:0000313" key="4">
    <source>
        <dbReference type="EMBL" id="ADI30109.1"/>
    </source>
</evidence>
<dbReference type="KEGG" id="meh:M301_1731"/>
<accession>D7DJ74</accession>
<dbReference type="PANTHER" id="PTHR36698">
    <property type="entry name" value="BLL5892 PROTEIN"/>
    <property type="match status" value="1"/>
</dbReference>
<feature type="region of interest" description="Disordered" evidence="1">
    <location>
        <begin position="294"/>
        <end position="322"/>
    </location>
</feature>
<evidence type="ECO:0000256" key="1">
    <source>
        <dbReference type="SAM" id="MobiDB-lite"/>
    </source>
</evidence>
<reference evidence="5" key="1">
    <citation type="submission" date="2010-05" db="EMBL/GenBank/DDBJ databases">
        <title>Complete sequence of Methylotenera sp. 301.</title>
        <authorList>
            <person name="Lucas S."/>
            <person name="Copeland A."/>
            <person name="Lapidus A."/>
            <person name="Cheng J.-F."/>
            <person name="Bruce D."/>
            <person name="Goodwin L."/>
            <person name="Pitluck S."/>
            <person name="Clum A."/>
            <person name="Land M."/>
            <person name="Hauser L."/>
            <person name="Kyrpides N."/>
            <person name="Ivanova N."/>
            <person name="Chistoservova L."/>
            <person name="Kalyuzhnaya M."/>
            <person name="Woyke T."/>
        </authorList>
    </citation>
    <scope>NUCLEOTIDE SEQUENCE [LARGE SCALE GENOMIC DNA]</scope>
    <source>
        <strain evidence="5">301</strain>
    </source>
</reference>
<dbReference type="RefSeq" id="WP_013148421.1">
    <property type="nucleotide sequence ID" value="NC_014207.1"/>
</dbReference>
<keyword evidence="2" id="KW-1133">Transmembrane helix</keyword>
<dbReference type="InterPro" id="IPR003399">
    <property type="entry name" value="Mce/MlaD"/>
</dbReference>
<dbReference type="Pfam" id="PF02470">
    <property type="entry name" value="MlaD"/>
    <property type="match status" value="1"/>
</dbReference>
<dbReference type="STRING" id="666681.M301_1731"/>
<dbReference type="HOGENOM" id="CLU_013850_1_2_4"/>
<dbReference type="Proteomes" id="UP000000383">
    <property type="component" value="Chromosome"/>
</dbReference>
<sequence precursor="true">MQNEAIIENKVNYALVGAFVLILGTILIAGILWIASGGINKQKYDTYLAIENESVAGLSTNALVKYNGVDVGRVSNISLDPINPQRVRLELLIVRGTLIKQDTLATLKTQGLTGIAYIELSGGNTHSPLLVASEGEPYPEIKTIPSLSTRLESLLSSVAAKLEHLSGSFDGINSPENVKAFSSALSDIAAVSHTIAQRKDSLDAGMKSAASTFANTDQASKKLESLIVNVEKSAKAVQLMANDTAGASRDVGSAAKTLGGDTHQFITETTPEIHNLIAELNVLSASLRRFSEQAERNPAGFIAGPSPVPEGPGESSIKEQNP</sequence>
<evidence type="ECO:0000259" key="3">
    <source>
        <dbReference type="Pfam" id="PF02470"/>
    </source>
</evidence>
<keyword evidence="5" id="KW-1185">Reference proteome</keyword>
<organism evidence="4 5">
    <name type="scientific">Methylotenera versatilis (strain 301)</name>
    <dbReference type="NCBI Taxonomy" id="666681"/>
    <lineage>
        <taxon>Bacteria</taxon>
        <taxon>Pseudomonadati</taxon>
        <taxon>Pseudomonadota</taxon>
        <taxon>Betaproteobacteria</taxon>
        <taxon>Nitrosomonadales</taxon>
        <taxon>Methylophilaceae</taxon>
        <taxon>Methylotenera</taxon>
    </lineage>
</organism>
<name>D7DJ74_METV0</name>
<dbReference type="EMBL" id="CP002056">
    <property type="protein sequence ID" value="ADI30109.1"/>
    <property type="molecule type" value="Genomic_DNA"/>
</dbReference>
<protein>
    <submittedName>
        <fullName evidence="4">Mammalian cell entry related domain protein</fullName>
    </submittedName>
</protein>
<dbReference type="PANTHER" id="PTHR36698:SF2">
    <property type="entry name" value="MCE_MLAD DOMAIN-CONTAINING PROTEIN"/>
    <property type="match status" value="1"/>
</dbReference>
<reference evidence="4 5" key="2">
    <citation type="journal article" date="2011" name="J. Bacteriol.">
        <title>Genomes of three methylotrophs from a single niche uncover genetic and metabolic divergence of Methylophilaceae.</title>
        <authorList>
            <person name="Lapidus A."/>
            <person name="Clum A."/>
            <person name="Labutti K."/>
            <person name="Kaluzhnaya M.G."/>
            <person name="Lim S."/>
            <person name="Beck D.A."/>
            <person name="Glavina Del Rio T."/>
            <person name="Nolan M."/>
            <person name="Mavromatis K."/>
            <person name="Huntemann M."/>
            <person name="Lucas S."/>
            <person name="Lidstrom M.E."/>
            <person name="Ivanova N."/>
            <person name="Chistoserdova L."/>
        </authorList>
    </citation>
    <scope>NUCLEOTIDE SEQUENCE [LARGE SCALE GENOMIC DNA]</scope>
    <source>
        <strain evidence="4 5">301</strain>
    </source>
</reference>